<evidence type="ECO:0008006" key="3">
    <source>
        <dbReference type="Google" id="ProtNLM"/>
    </source>
</evidence>
<sequence>MERIIIPETLRGKILKVLHEGHPGIAAIKTLTRYYICDRTVTKIFSRLWKSVIHTKRTEKMNWKHHYSPGIHRPNHGHESTWILEDLFKKDNSL</sequence>
<comment type="caution">
    <text evidence="1">The sequence shown here is derived from an EMBL/GenBank/DDBJ whole genome shotgun (WGS) entry which is preliminary data.</text>
</comment>
<reference evidence="1 2" key="1">
    <citation type="submission" date="2024-07" db="EMBL/GenBank/DDBJ databases">
        <title>Enhanced genomic and transcriptomic resources for Trichinella pseudospiralis and T. spiralis underpin the discovery of pronounced molecular differences between stages and species.</title>
        <authorList>
            <person name="Pasi K.K."/>
            <person name="La Rosa G."/>
            <person name="Gomez-Morales M.A."/>
            <person name="Tosini F."/>
            <person name="Sumanam S."/>
            <person name="Young N.D."/>
            <person name="Chang B.C."/>
            <person name="Robin G.B."/>
        </authorList>
    </citation>
    <scope>NUCLEOTIDE SEQUENCE [LARGE SCALE GENOMIC DNA]</scope>
    <source>
        <strain evidence="1">ISS534</strain>
    </source>
</reference>
<dbReference type="EMBL" id="JBEUSY010000367">
    <property type="protein sequence ID" value="KAL1236663.1"/>
    <property type="molecule type" value="Genomic_DNA"/>
</dbReference>
<name>A0ABR3KHX9_TRISP</name>
<accession>A0ABR3KHX9</accession>
<organism evidence="1 2">
    <name type="scientific">Trichinella spiralis</name>
    <name type="common">Trichina worm</name>
    <dbReference type="NCBI Taxonomy" id="6334"/>
    <lineage>
        <taxon>Eukaryota</taxon>
        <taxon>Metazoa</taxon>
        <taxon>Ecdysozoa</taxon>
        <taxon>Nematoda</taxon>
        <taxon>Enoplea</taxon>
        <taxon>Dorylaimia</taxon>
        <taxon>Trichinellida</taxon>
        <taxon>Trichinellidae</taxon>
        <taxon>Trichinella</taxon>
    </lineage>
</organism>
<proteinExistence type="predicted"/>
<protein>
    <recommendedName>
        <fullName evidence="3">Integrase zinc-binding domain-containing protein</fullName>
    </recommendedName>
</protein>
<evidence type="ECO:0000313" key="1">
    <source>
        <dbReference type="EMBL" id="KAL1236663.1"/>
    </source>
</evidence>
<dbReference type="Proteomes" id="UP001558632">
    <property type="component" value="Unassembled WGS sequence"/>
</dbReference>
<keyword evidence="2" id="KW-1185">Reference proteome</keyword>
<gene>
    <name evidence="1" type="ORF">TSPI_08173</name>
</gene>
<evidence type="ECO:0000313" key="2">
    <source>
        <dbReference type="Proteomes" id="UP001558632"/>
    </source>
</evidence>